<accession>A0A1B6F794</accession>
<dbReference type="Pfam" id="PF00069">
    <property type="entry name" value="Pkinase"/>
    <property type="match status" value="1"/>
</dbReference>
<evidence type="ECO:0000256" key="8">
    <source>
        <dbReference type="ARBA" id="ARBA00047899"/>
    </source>
</evidence>
<dbReference type="GO" id="GO:0004674">
    <property type="term" value="F:protein serine/threonine kinase activity"/>
    <property type="evidence" value="ECO:0007669"/>
    <property type="project" value="UniProtKB-KW"/>
</dbReference>
<dbReference type="GO" id="GO:0005524">
    <property type="term" value="F:ATP binding"/>
    <property type="evidence" value="ECO:0007669"/>
    <property type="project" value="UniProtKB-KW"/>
</dbReference>
<gene>
    <name evidence="12" type="ORF">g.24576</name>
</gene>
<evidence type="ECO:0000256" key="4">
    <source>
        <dbReference type="ARBA" id="ARBA00022679"/>
    </source>
</evidence>
<evidence type="ECO:0000256" key="5">
    <source>
        <dbReference type="ARBA" id="ARBA00022741"/>
    </source>
</evidence>
<dbReference type="PROSITE" id="PS50011">
    <property type="entry name" value="PROTEIN_KINASE_DOM"/>
    <property type="match status" value="1"/>
</dbReference>
<evidence type="ECO:0000256" key="9">
    <source>
        <dbReference type="ARBA" id="ARBA00048679"/>
    </source>
</evidence>
<dbReference type="InterPro" id="IPR008271">
    <property type="entry name" value="Ser/Thr_kinase_AS"/>
</dbReference>
<evidence type="ECO:0000313" key="12">
    <source>
        <dbReference type="EMBL" id="JAS46129.1"/>
    </source>
</evidence>
<protein>
    <recommendedName>
        <fullName evidence="1">non-specific serine/threonine protein kinase</fullName>
        <ecNumber evidence="1">2.7.11.1</ecNumber>
    </recommendedName>
</protein>
<keyword evidence="7" id="KW-0067">ATP-binding</keyword>
<evidence type="ECO:0000256" key="2">
    <source>
        <dbReference type="ARBA" id="ARBA00022527"/>
    </source>
</evidence>
<dbReference type="PROSITE" id="PS00108">
    <property type="entry name" value="PROTEIN_KINASE_ST"/>
    <property type="match status" value="1"/>
</dbReference>
<dbReference type="SMART" id="SM00220">
    <property type="entry name" value="S_TKc"/>
    <property type="match status" value="1"/>
</dbReference>
<evidence type="ECO:0000259" key="11">
    <source>
        <dbReference type="PROSITE" id="PS50011"/>
    </source>
</evidence>
<evidence type="ECO:0000256" key="10">
    <source>
        <dbReference type="ARBA" id="ARBA00060827"/>
    </source>
</evidence>
<dbReference type="EMBL" id="GECZ01023640">
    <property type="protein sequence ID" value="JAS46129.1"/>
    <property type="molecule type" value="Transcribed_RNA"/>
</dbReference>
<dbReference type="GO" id="GO:0035556">
    <property type="term" value="P:intracellular signal transduction"/>
    <property type="evidence" value="ECO:0007669"/>
    <property type="project" value="TreeGrafter"/>
</dbReference>
<keyword evidence="4" id="KW-0808">Transferase</keyword>
<dbReference type="GO" id="GO:0043065">
    <property type="term" value="P:positive regulation of apoptotic process"/>
    <property type="evidence" value="ECO:0007669"/>
    <property type="project" value="TreeGrafter"/>
</dbReference>
<name>A0A1B6F794_9HEMI</name>
<evidence type="ECO:0000256" key="6">
    <source>
        <dbReference type="ARBA" id="ARBA00022777"/>
    </source>
</evidence>
<dbReference type="InterPro" id="IPR011009">
    <property type="entry name" value="Kinase-like_dom_sf"/>
</dbReference>
<organism evidence="12">
    <name type="scientific">Cuerna arida</name>
    <dbReference type="NCBI Taxonomy" id="1464854"/>
    <lineage>
        <taxon>Eukaryota</taxon>
        <taxon>Metazoa</taxon>
        <taxon>Ecdysozoa</taxon>
        <taxon>Arthropoda</taxon>
        <taxon>Hexapoda</taxon>
        <taxon>Insecta</taxon>
        <taxon>Pterygota</taxon>
        <taxon>Neoptera</taxon>
        <taxon>Paraneoptera</taxon>
        <taxon>Hemiptera</taxon>
        <taxon>Auchenorrhyncha</taxon>
        <taxon>Membracoidea</taxon>
        <taxon>Cicadellidae</taxon>
        <taxon>Cicadellinae</taxon>
        <taxon>Proconiini</taxon>
        <taxon>Cuerna</taxon>
    </lineage>
</organism>
<evidence type="ECO:0000256" key="3">
    <source>
        <dbReference type="ARBA" id="ARBA00022553"/>
    </source>
</evidence>
<feature type="domain" description="Protein kinase" evidence="11">
    <location>
        <begin position="41"/>
        <end position="299"/>
    </location>
</feature>
<dbReference type="SUPFAM" id="SSF56112">
    <property type="entry name" value="Protein kinase-like (PK-like)"/>
    <property type="match status" value="1"/>
</dbReference>
<dbReference type="PANTHER" id="PTHR24342:SF12">
    <property type="entry name" value="DEATH-ASSOCIATED PROTEIN KINASE RELATED"/>
    <property type="match status" value="1"/>
</dbReference>
<evidence type="ECO:0000256" key="7">
    <source>
        <dbReference type="ARBA" id="ARBA00022840"/>
    </source>
</evidence>
<keyword evidence="2" id="KW-0723">Serine/threonine-protein kinase</keyword>
<comment type="catalytic activity">
    <reaction evidence="9">
        <text>L-seryl-[protein] + ATP = O-phospho-L-seryl-[protein] + ADP + H(+)</text>
        <dbReference type="Rhea" id="RHEA:17989"/>
        <dbReference type="Rhea" id="RHEA-COMP:9863"/>
        <dbReference type="Rhea" id="RHEA-COMP:11604"/>
        <dbReference type="ChEBI" id="CHEBI:15378"/>
        <dbReference type="ChEBI" id="CHEBI:29999"/>
        <dbReference type="ChEBI" id="CHEBI:30616"/>
        <dbReference type="ChEBI" id="CHEBI:83421"/>
        <dbReference type="ChEBI" id="CHEBI:456216"/>
        <dbReference type="EC" id="2.7.11.1"/>
    </reaction>
</comment>
<dbReference type="FunFam" id="3.30.200.20:FF:000175">
    <property type="entry name" value="Serine/threonine-protein kinase 17B"/>
    <property type="match status" value="1"/>
</dbReference>
<evidence type="ECO:0000256" key="1">
    <source>
        <dbReference type="ARBA" id="ARBA00012513"/>
    </source>
</evidence>
<dbReference type="InterPro" id="IPR000719">
    <property type="entry name" value="Prot_kinase_dom"/>
</dbReference>
<dbReference type="EC" id="2.7.11.1" evidence="1"/>
<proteinExistence type="inferred from homology"/>
<reference evidence="12" key="1">
    <citation type="submission" date="2015-11" db="EMBL/GenBank/DDBJ databases">
        <title>De novo transcriptome assembly of four potential Pierce s Disease insect vectors from Arizona vineyards.</title>
        <authorList>
            <person name="Tassone E.E."/>
        </authorList>
    </citation>
    <scope>NUCLEOTIDE SEQUENCE</scope>
</reference>
<keyword evidence="6" id="KW-0418">Kinase</keyword>
<comment type="catalytic activity">
    <reaction evidence="8">
        <text>L-threonyl-[protein] + ATP = O-phospho-L-threonyl-[protein] + ADP + H(+)</text>
        <dbReference type="Rhea" id="RHEA:46608"/>
        <dbReference type="Rhea" id="RHEA-COMP:11060"/>
        <dbReference type="Rhea" id="RHEA-COMP:11605"/>
        <dbReference type="ChEBI" id="CHEBI:15378"/>
        <dbReference type="ChEBI" id="CHEBI:30013"/>
        <dbReference type="ChEBI" id="CHEBI:30616"/>
        <dbReference type="ChEBI" id="CHEBI:61977"/>
        <dbReference type="ChEBI" id="CHEBI:456216"/>
        <dbReference type="EC" id="2.7.11.1"/>
    </reaction>
</comment>
<keyword evidence="5" id="KW-0547">Nucleotide-binding</keyword>
<keyword evidence="3" id="KW-0597">Phosphoprotein</keyword>
<dbReference type="Gene3D" id="1.10.510.10">
    <property type="entry name" value="Transferase(Phosphotransferase) domain 1"/>
    <property type="match status" value="1"/>
</dbReference>
<comment type="similarity">
    <text evidence="10">Belongs to the protein kinase superfamily. CAMK Ser/Thr protein kinase family. DAP kinase subfamily.</text>
</comment>
<dbReference type="AlphaFoldDB" id="A0A1B6F794"/>
<dbReference type="Gene3D" id="3.30.200.20">
    <property type="entry name" value="Phosphorylase Kinase, domain 1"/>
    <property type="match status" value="1"/>
</dbReference>
<sequence>MSKSVFKDGIEINENQNGLLKVNEDVLATIIKNETITNVYDVEDTPFARGKFAAVRRCTHKATGVAYAAKCIRKRRRLQDQRTDILHEVAVLLTASTSDRIVRLYEVYETHNEMAIVLELAKGGELQRLVEAEDGLEEAHAVQVMRHILEALVFLHSRNIAHLDLKPQNILLSTEDPDTEIKLCDFGISRIVQKGVEVKEILGTPDYVAPEILNYDPISLQSDVWSVGVLAYVLLTGYSPFAGDTKQETFCNITQCDLSFPEELFGHISPCARHFIQATLRVKPSDRLTAQECLDHPWISGGSTVCKSLLLATSGDNQADTPFSRESPARRSYACLSCAQCGAQCCHNDNHTHKKSSVVEILHDRGIIC</sequence>
<dbReference type="FunFam" id="1.10.510.10:FF:000571">
    <property type="entry name" value="Maternal embryonic leucine zipper kinase"/>
    <property type="match status" value="1"/>
</dbReference>
<dbReference type="GO" id="GO:0005634">
    <property type="term" value="C:nucleus"/>
    <property type="evidence" value="ECO:0007669"/>
    <property type="project" value="TreeGrafter"/>
</dbReference>
<dbReference type="PANTHER" id="PTHR24342">
    <property type="entry name" value="SERINE/THREONINE-PROTEIN KINASE 17"/>
    <property type="match status" value="1"/>
</dbReference>